<accession>A0A0A9F5E3</accession>
<proteinExistence type="predicted"/>
<reference evidence="1" key="2">
    <citation type="journal article" date="2015" name="Data Brief">
        <title>Shoot transcriptome of the giant reed, Arundo donax.</title>
        <authorList>
            <person name="Barrero R.A."/>
            <person name="Guerrero F.D."/>
            <person name="Moolhuijzen P."/>
            <person name="Goolsby J.A."/>
            <person name="Tidwell J."/>
            <person name="Bellgard S.E."/>
            <person name="Bellgard M.I."/>
        </authorList>
    </citation>
    <scope>NUCLEOTIDE SEQUENCE</scope>
    <source>
        <tissue evidence="1">Shoot tissue taken approximately 20 cm above the soil surface</tissue>
    </source>
</reference>
<reference evidence="1" key="1">
    <citation type="submission" date="2014-09" db="EMBL/GenBank/DDBJ databases">
        <authorList>
            <person name="Magalhaes I.L.F."/>
            <person name="Oliveira U."/>
            <person name="Santos F.R."/>
            <person name="Vidigal T.H.D.A."/>
            <person name="Brescovit A.D."/>
            <person name="Santos A.J."/>
        </authorList>
    </citation>
    <scope>NUCLEOTIDE SEQUENCE</scope>
    <source>
        <tissue evidence="1">Shoot tissue taken approximately 20 cm above the soil surface</tissue>
    </source>
</reference>
<sequence length="79" mass="8376">MGTWSLTATPIAVLYGPRTLSGDTGSPFLTLVTINRPIGIFEGRRTTHRGADSSLSCSSDSQAISLPSLLHAVWSMLSI</sequence>
<evidence type="ECO:0000313" key="1">
    <source>
        <dbReference type="EMBL" id="JAE08230.1"/>
    </source>
</evidence>
<protein>
    <submittedName>
        <fullName evidence="1">Uncharacterized protein</fullName>
    </submittedName>
</protein>
<dbReference type="AlphaFoldDB" id="A0A0A9F5E3"/>
<dbReference type="EMBL" id="GBRH01189666">
    <property type="protein sequence ID" value="JAE08230.1"/>
    <property type="molecule type" value="Transcribed_RNA"/>
</dbReference>
<name>A0A0A9F5E3_ARUDO</name>
<organism evidence="1">
    <name type="scientific">Arundo donax</name>
    <name type="common">Giant reed</name>
    <name type="synonym">Donax arundinaceus</name>
    <dbReference type="NCBI Taxonomy" id="35708"/>
    <lineage>
        <taxon>Eukaryota</taxon>
        <taxon>Viridiplantae</taxon>
        <taxon>Streptophyta</taxon>
        <taxon>Embryophyta</taxon>
        <taxon>Tracheophyta</taxon>
        <taxon>Spermatophyta</taxon>
        <taxon>Magnoliopsida</taxon>
        <taxon>Liliopsida</taxon>
        <taxon>Poales</taxon>
        <taxon>Poaceae</taxon>
        <taxon>PACMAD clade</taxon>
        <taxon>Arundinoideae</taxon>
        <taxon>Arundineae</taxon>
        <taxon>Arundo</taxon>
    </lineage>
</organism>